<keyword evidence="1" id="KW-0812">Transmembrane</keyword>
<evidence type="ECO:0000313" key="3">
    <source>
        <dbReference type="Proteomes" id="UP000004322"/>
    </source>
</evidence>
<dbReference type="Proteomes" id="UP000004322">
    <property type="component" value="Unassembled WGS sequence"/>
</dbReference>
<gene>
    <name evidence="2" type="ORF">STRCR_1761</name>
</gene>
<dbReference type="EMBL" id="AEUV02000002">
    <property type="protein sequence ID" value="EHI73604.1"/>
    <property type="molecule type" value="Genomic_DNA"/>
</dbReference>
<reference evidence="2" key="1">
    <citation type="submission" date="2011-07" db="EMBL/GenBank/DDBJ databases">
        <authorList>
            <person name="Stanhope M.J."/>
            <person name="Durkin A.S."/>
            <person name="Hostetler J."/>
            <person name="Kim M."/>
            <person name="Radune D."/>
            <person name="Singh I."/>
            <person name="Town C.D."/>
        </authorList>
    </citation>
    <scope>NUCLEOTIDE SEQUENCE [LARGE SCALE GENOMIC DNA]</scope>
    <source>
        <strain evidence="2">HS-6</strain>
    </source>
</reference>
<dbReference type="RefSeq" id="WP_004225803.1">
    <property type="nucleotide sequence ID" value="NZ_AEUV02000002.1"/>
</dbReference>
<name>G5JQ78_STRCG</name>
<dbReference type="STRING" id="873449.STRCR_1761"/>
<accession>G5JQ78</accession>
<feature type="transmembrane region" description="Helical" evidence="1">
    <location>
        <begin position="393"/>
        <end position="411"/>
    </location>
</feature>
<evidence type="ECO:0000313" key="2">
    <source>
        <dbReference type="EMBL" id="EHI73604.1"/>
    </source>
</evidence>
<sequence length="429" mass="50712">MDNCTWRGTTCEFFDNESTQSSINFFNVHKIGNLEKDAKKYIVPKDHLRIFNIDNYIESKTFFRDIVTYFQDIKFDEELQLISYNQEWNISQINYSREVEKFKIIIGNNRISTNQNRTNRQIGNFSLNLLKGLKNQSSKNLILRKLYILLMLSTSTEIQSNQFTFKVEYDETVVSKVCNYADCDTGDIDCLDKIYDWIINEEGSENSFNEKVKVVRSIISRNNRFEISESILDSARSIFQRIINKETEKYFEQVNQLKDDFLTIAERENSIYQSLHFKLLGWFSAVALTIFDKIKDYNGTNIIERVLASSSQKTTLILMMLIMALIIIFLMYCLETRKNQEEFWKLKEFYTGSLMFNNDDFQNKIEFPRINQNYLFGVIVFIFLLLLRLIFTSVYYIIAVMLFGILVTIFYKKGVMEILSSKIDKKDEK</sequence>
<dbReference type="OrthoDB" id="9807331at2"/>
<keyword evidence="3" id="KW-1185">Reference proteome</keyword>
<evidence type="ECO:0000256" key="1">
    <source>
        <dbReference type="SAM" id="Phobius"/>
    </source>
</evidence>
<feature type="transmembrane region" description="Helical" evidence="1">
    <location>
        <begin position="316"/>
        <end position="334"/>
    </location>
</feature>
<keyword evidence="1" id="KW-0472">Membrane</keyword>
<protein>
    <submittedName>
        <fullName evidence="2">Uncharacterized protein</fullName>
    </submittedName>
</protein>
<dbReference type="AlphaFoldDB" id="G5JQ78"/>
<comment type="caution">
    <text evidence="2">The sequence shown here is derived from an EMBL/GenBank/DDBJ whole genome shotgun (WGS) entry which is preliminary data.</text>
</comment>
<organism evidence="2 3">
    <name type="scientific">Streptococcus criceti HS-6</name>
    <dbReference type="NCBI Taxonomy" id="873449"/>
    <lineage>
        <taxon>Bacteria</taxon>
        <taxon>Bacillati</taxon>
        <taxon>Bacillota</taxon>
        <taxon>Bacilli</taxon>
        <taxon>Lactobacillales</taxon>
        <taxon>Streptococcaceae</taxon>
        <taxon>Streptococcus</taxon>
    </lineage>
</organism>
<feature type="transmembrane region" description="Helical" evidence="1">
    <location>
        <begin position="370"/>
        <end position="387"/>
    </location>
</feature>
<keyword evidence="1" id="KW-1133">Transmembrane helix</keyword>
<proteinExistence type="predicted"/>